<sequence>MRNLLLVAAVALSTAGWALSTSSRSTRAIWRLQR</sequence>
<protein>
    <submittedName>
        <fullName evidence="1">Putative outer membrane protein</fullName>
    </submittedName>
</protein>
<organism evidence="1">
    <name type="scientific">Xanthomonas oryzae pv. oryzae</name>
    <dbReference type="NCBI Taxonomy" id="64187"/>
    <lineage>
        <taxon>Bacteria</taxon>
        <taxon>Pseudomonadati</taxon>
        <taxon>Pseudomonadota</taxon>
        <taxon>Gammaproteobacteria</taxon>
        <taxon>Lysobacterales</taxon>
        <taxon>Lysobacteraceae</taxon>
        <taxon>Xanthomonas</taxon>
    </lineage>
</organism>
<reference evidence="1" key="1">
    <citation type="journal article" date="2005" name="Mol. Plant Microbe Interact.">
        <title>Growth deficiency of a Xanthomonas oryzae pv. oryzae fur mutant in rice leaves is rescued by ascorbic acid supplementation.</title>
        <authorList>
            <person name="Subramoni S."/>
            <person name="Sonti R.V."/>
        </authorList>
    </citation>
    <scope>NUCLEOTIDE SEQUENCE</scope>
</reference>
<dbReference type="EMBL" id="AY688951">
    <property type="protein sequence ID" value="AAT99311.1"/>
    <property type="molecule type" value="Genomic_DNA"/>
</dbReference>
<gene>
    <name evidence="1" type="primary">smpA</name>
</gene>
<name>Q68HK4_XANOO</name>
<proteinExistence type="predicted"/>
<feature type="non-terminal residue" evidence="1">
    <location>
        <position position="34"/>
    </location>
</feature>
<evidence type="ECO:0000313" key="1">
    <source>
        <dbReference type="EMBL" id="AAT99311.1"/>
    </source>
</evidence>
<accession>Q68HK4</accession>
<dbReference type="AlphaFoldDB" id="Q68HK4"/>